<sequence length="330" mass="38593">MAEAAKKLNIETVILSDDVNAPAKNFTKNFVCGNYEDEKIINEFISKVDLITFEFENIPYKVLKNINEQKTILPKPEINKLIQNRYSEKDFLNKIDIRTTRYELIRDEEEIKINQSLIPGILKTCTLGYDGKGQYKINSIKNINENIDFNKEYILEKIINLKKEISVIITRFGHQRYEIYEPIENVHEDQILKHSKIPADISDSIKNKSIDWATKIVEDLDYIGTLCVEFFIDKNNNLYANEIAPRVHNSGHLTINTHNISQFENHIRAVCGLEKVETKKIHNGKMLNLIGSEISNFRNKSFKDNEYFYDYLKTEIRDKRKMGHLTIIEK</sequence>
<evidence type="ECO:0000256" key="4">
    <source>
        <dbReference type="ARBA" id="ARBA00025704"/>
    </source>
</evidence>
<protein>
    <recommendedName>
        <fullName evidence="5">ATP-grasp domain-containing protein</fullName>
    </recommendedName>
</protein>
<dbReference type="GO" id="GO:0005829">
    <property type="term" value="C:cytosol"/>
    <property type="evidence" value="ECO:0007669"/>
    <property type="project" value="TreeGrafter"/>
</dbReference>
<dbReference type="PROSITE" id="PS50975">
    <property type="entry name" value="ATP_GRASP"/>
    <property type="match status" value="1"/>
</dbReference>
<dbReference type="InterPro" id="IPR013815">
    <property type="entry name" value="ATP_grasp_subdomain_1"/>
</dbReference>
<dbReference type="InterPro" id="IPR011054">
    <property type="entry name" value="Rudment_hybrid_motif"/>
</dbReference>
<organism evidence="6">
    <name type="scientific">marine metagenome</name>
    <dbReference type="NCBI Taxonomy" id="408172"/>
    <lineage>
        <taxon>unclassified sequences</taxon>
        <taxon>metagenomes</taxon>
        <taxon>ecological metagenomes</taxon>
    </lineage>
</organism>
<evidence type="ECO:0000259" key="5">
    <source>
        <dbReference type="PROSITE" id="PS50975"/>
    </source>
</evidence>
<dbReference type="Gene3D" id="3.30.470.20">
    <property type="entry name" value="ATP-grasp fold, B domain"/>
    <property type="match status" value="1"/>
</dbReference>
<dbReference type="InterPro" id="IPR040686">
    <property type="entry name" value="PurK_C"/>
</dbReference>
<comment type="pathway">
    <text evidence="4">Purine metabolism.</text>
</comment>
<dbReference type="Pfam" id="PF02222">
    <property type="entry name" value="ATP-grasp"/>
    <property type="match status" value="1"/>
</dbReference>
<dbReference type="GO" id="GO:0006164">
    <property type="term" value="P:purine nucleotide biosynthetic process"/>
    <property type="evidence" value="ECO:0007669"/>
    <property type="project" value="UniProtKB-KW"/>
</dbReference>
<dbReference type="Gene3D" id="3.30.1490.20">
    <property type="entry name" value="ATP-grasp fold, A domain"/>
    <property type="match status" value="1"/>
</dbReference>
<proteinExistence type="predicted"/>
<dbReference type="SUPFAM" id="SSF52440">
    <property type="entry name" value="PreATP-grasp domain"/>
    <property type="match status" value="1"/>
</dbReference>
<dbReference type="GO" id="GO:0005524">
    <property type="term" value="F:ATP binding"/>
    <property type="evidence" value="ECO:0007669"/>
    <property type="project" value="UniProtKB-KW"/>
</dbReference>
<dbReference type="GO" id="GO:0046872">
    <property type="term" value="F:metal ion binding"/>
    <property type="evidence" value="ECO:0007669"/>
    <property type="project" value="InterPro"/>
</dbReference>
<dbReference type="InterPro" id="IPR011761">
    <property type="entry name" value="ATP-grasp"/>
</dbReference>
<dbReference type="GO" id="GO:0003824">
    <property type="term" value="F:catalytic activity"/>
    <property type="evidence" value="ECO:0007669"/>
    <property type="project" value="UniProtKB-ARBA"/>
</dbReference>
<dbReference type="Pfam" id="PF22660">
    <property type="entry name" value="RS_preATP-grasp-like"/>
    <property type="match status" value="1"/>
</dbReference>
<dbReference type="AlphaFoldDB" id="A0A381V2B0"/>
<evidence type="ECO:0000256" key="1">
    <source>
        <dbReference type="ARBA" id="ARBA00022741"/>
    </source>
</evidence>
<dbReference type="PANTHER" id="PTHR11609:SF5">
    <property type="entry name" value="PHOSPHORIBOSYLAMINOIMIDAZOLE CARBOXYLASE"/>
    <property type="match status" value="1"/>
</dbReference>
<dbReference type="EMBL" id="UINC01007553">
    <property type="protein sequence ID" value="SVA33978.1"/>
    <property type="molecule type" value="Genomic_DNA"/>
</dbReference>
<dbReference type="SUPFAM" id="SSF56059">
    <property type="entry name" value="Glutathione synthetase ATP-binding domain-like"/>
    <property type="match status" value="1"/>
</dbReference>
<evidence type="ECO:0000256" key="2">
    <source>
        <dbReference type="ARBA" id="ARBA00022755"/>
    </source>
</evidence>
<keyword evidence="3" id="KW-0067">ATP-binding</keyword>
<evidence type="ECO:0000256" key="3">
    <source>
        <dbReference type="ARBA" id="ARBA00022840"/>
    </source>
</evidence>
<reference evidence="6" key="1">
    <citation type="submission" date="2018-05" db="EMBL/GenBank/DDBJ databases">
        <authorList>
            <person name="Lanie J.A."/>
            <person name="Ng W.-L."/>
            <person name="Kazmierczak K.M."/>
            <person name="Andrzejewski T.M."/>
            <person name="Davidsen T.M."/>
            <person name="Wayne K.J."/>
            <person name="Tettelin H."/>
            <person name="Glass J.I."/>
            <person name="Rusch D."/>
            <person name="Podicherti R."/>
            <person name="Tsui H.-C.T."/>
            <person name="Winkler M.E."/>
        </authorList>
    </citation>
    <scope>NUCLEOTIDE SEQUENCE</scope>
</reference>
<dbReference type="InterPro" id="IPR003135">
    <property type="entry name" value="ATP-grasp_carboxylate-amine"/>
</dbReference>
<keyword evidence="2" id="KW-0658">Purine biosynthesis</keyword>
<dbReference type="Gene3D" id="3.40.50.20">
    <property type="match status" value="1"/>
</dbReference>
<name>A0A381V2B0_9ZZZZ</name>
<evidence type="ECO:0000313" key="6">
    <source>
        <dbReference type="EMBL" id="SVA33978.1"/>
    </source>
</evidence>
<dbReference type="Pfam" id="PF17769">
    <property type="entry name" value="PurK_C"/>
    <property type="match status" value="1"/>
</dbReference>
<dbReference type="PANTHER" id="PTHR11609">
    <property type="entry name" value="PURINE BIOSYNTHESIS PROTEIN 6/7, PUR6/7"/>
    <property type="match status" value="1"/>
</dbReference>
<feature type="domain" description="ATP-grasp" evidence="5">
    <location>
        <begin position="89"/>
        <end position="271"/>
    </location>
</feature>
<dbReference type="InterPro" id="IPR054350">
    <property type="entry name" value="PurT/PurK_preATP-grasp"/>
</dbReference>
<accession>A0A381V2B0</accession>
<keyword evidence="1" id="KW-0547">Nucleotide-binding</keyword>
<dbReference type="InterPro" id="IPR016185">
    <property type="entry name" value="PreATP-grasp_dom_sf"/>
</dbReference>
<gene>
    <name evidence="6" type="ORF">METZ01_LOCUS86832</name>
</gene>
<dbReference type="SUPFAM" id="SSF51246">
    <property type="entry name" value="Rudiment single hybrid motif"/>
    <property type="match status" value="1"/>
</dbReference>